<evidence type="ECO:0000256" key="3">
    <source>
        <dbReference type="ARBA" id="ARBA00005446"/>
    </source>
</evidence>
<evidence type="ECO:0000313" key="18">
    <source>
        <dbReference type="Proteomes" id="UP001652625"/>
    </source>
</evidence>
<dbReference type="InterPro" id="IPR044876">
    <property type="entry name" value="HRDC_dom_sf"/>
</dbReference>
<evidence type="ECO:0000259" key="16">
    <source>
        <dbReference type="PROSITE" id="PS51192"/>
    </source>
</evidence>
<evidence type="ECO:0000256" key="10">
    <source>
        <dbReference type="ARBA" id="ARBA00023242"/>
    </source>
</evidence>
<dbReference type="Gene3D" id="1.10.150.80">
    <property type="entry name" value="HRDC domain"/>
    <property type="match status" value="1"/>
</dbReference>
<dbReference type="InterPro" id="IPR011545">
    <property type="entry name" value="DEAD/DEAH_box_helicase_dom"/>
</dbReference>
<feature type="compositionally biased region" description="Polar residues" evidence="14">
    <location>
        <begin position="1372"/>
        <end position="1386"/>
    </location>
</feature>
<keyword evidence="9" id="KW-0413">Isomerase</keyword>
<dbReference type="Gene3D" id="1.10.10.10">
    <property type="entry name" value="Winged helix-like DNA-binding domain superfamily/Winged helix DNA-binding domain"/>
    <property type="match status" value="1"/>
</dbReference>
<evidence type="ECO:0000256" key="8">
    <source>
        <dbReference type="ARBA" id="ARBA00023125"/>
    </source>
</evidence>
<dbReference type="InterPro" id="IPR001650">
    <property type="entry name" value="Helicase_C-like"/>
</dbReference>
<evidence type="ECO:0000256" key="13">
    <source>
        <dbReference type="ARBA" id="ARBA00044542"/>
    </source>
</evidence>
<keyword evidence="5" id="KW-0378">Hydrolase</keyword>
<evidence type="ECO:0000256" key="4">
    <source>
        <dbReference type="ARBA" id="ARBA00022741"/>
    </source>
</evidence>
<dbReference type="CDD" id="cd18794">
    <property type="entry name" value="SF2_C_RecQ"/>
    <property type="match status" value="1"/>
</dbReference>
<dbReference type="SUPFAM" id="SSF47819">
    <property type="entry name" value="HRDC-like"/>
    <property type="match status" value="1"/>
</dbReference>
<proteinExistence type="inferred from homology"/>
<dbReference type="PROSITE" id="PS51194">
    <property type="entry name" value="HELICASE_CTER"/>
    <property type="match status" value="1"/>
</dbReference>
<dbReference type="Pfam" id="PF00271">
    <property type="entry name" value="Helicase_C"/>
    <property type="match status" value="1"/>
</dbReference>
<dbReference type="SMART" id="SM00956">
    <property type="entry name" value="RQC"/>
    <property type="match status" value="1"/>
</dbReference>
<gene>
    <name evidence="19 20" type="primary">LOC100205617</name>
</gene>
<keyword evidence="7" id="KW-0067">ATP-binding</keyword>
<dbReference type="InterPro" id="IPR002121">
    <property type="entry name" value="HRDC_dom"/>
</dbReference>
<evidence type="ECO:0000256" key="7">
    <source>
        <dbReference type="ARBA" id="ARBA00022840"/>
    </source>
</evidence>
<protein>
    <recommendedName>
        <fullName evidence="12">DNA 3'-5' helicase</fullName>
        <ecNumber evidence="12">5.6.2.4</ecNumber>
    </recommendedName>
    <alternativeName>
        <fullName evidence="13">DNA 3'-5' helicase BLM</fullName>
    </alternativeName>
</protein>
<evidence type="ECO:0000313" key="19">
    <source>
        <dbReference type="RefSeq" id="XP_065671486.1"/>
    </source>
</evidence>
<feature type="region of interest" description="Disordered" evidence="14">
    <location>
        <begin position="345"/>
        <end position="367"/>
    </location>
</feature>
<evidence type="ECO:0000256" key="12">
    <source>
        <dbReference type="ARBA" id="ARBA00034808"/>
    </source>
</evidence>
<dbReference type="Pfam" id="PF00570">
    <property type="entry name" value="HRDC"/>
    <property type="match status" value="1"/>
</dbReference>
<evidence type="ECO:0000256" key="5">
    <source>
        <dbReference type="ARBA" id="ARBA00022801"/>
    </source>
</evidence>
<evidence type="ECO:0000256" key="9">
    <source>
        <dbReference type="ARBA" id="ARBA00023235"/>
    </source>
</evidence>
<evidence type="ECO:0000256" key="2">
    <source>
        <dbReference type="ARBA" id="ARBA00004123"/>
    </source>
</evidence>
<evidence type="ECO:0000313" key="20">
    <source>
        <dbReference type="RefSeq" id="XP_065671487.1"/>
    </source>
</evidence>
<evidence type="ECO:0000259" key="15">
    <source>
        <dbReference type="PROSITE" id="PS50967"/>
    </source>
</evidence>
<feature type="domain" description="HRDC" evidence="15">
    <location>
        <begin position="1207"/>
        <end position="1288"/>
    </location>
</feature>
<dbReference type="PROSITE" id="PS51192">
    <property type="entry name" value="HELICASE_ATP_BIND_1"/>
    <property type="match status" value="1"/>
</dbReference>
<keyword evidence="4" id="KW-0547">Nucleotide-binding</keyword>
<dbReference type="InterPro" id="IPR014001">
    <property type="entry name" value="Helicase_ATP-bd"/>
</dbReference>
<dbReference type="Proteomes" id="UP001652625">
    <property type="component" value="Chromosome 13"/>
</dbReference>
<dbReference type="NCBIfam" id="TIGR00614">
    <property type="entry name" value="recQ_fam"/>
    <property type="match status" value="1"/>
</dbReference>
<keyword evidence="6" id="KW-0347">Helicase</keyword>
<dbReference type="InterPro" id="IPR018982">
    <property type="entry name" value="RQC_domain"/>
</dbReference>
<comment type="subcellular location">
    <subcellularLocation>
        <location evidence="2">Nucleus</location>
    </subcellularLocation>
</comment>
<keyword evidence="8" id="KW-0238">DNA-binding</keyword>
<dbReference type="InterPro" id="IPR004589">
    <property type="entry name" value="DNA_helicase_ATP-dep_RecQ"/>
</dbReference>
<evidence type="ECO:0000259" key="17">
    <source>
        <dbReference type="PROSITE" id="PS51194"/>
    </source>
</evidence>
<dbReference type="SUPFAM" id="SSF46785">
    <property type="entry name" value="Winged helix' DNA-binding domain"/>
    <property type="match status" value="1"/>
</dbReference>
<comment type="catalytic activity">
    <reaction evidence="11">
        <text>Couples ATP hydrolysis with the unwinding of duplex DNA by translocating in the 3'-5' direction.</text>
        <dbReference type="EC" id="5.6.2.4"/>
    </reaction>
</comment>
<dbReference type="InterPro" id="IPR032284">
    <property type="entry name" value="RecQ_Zn-bd"/>
</dbReference>
<dbReference type="Pfam" id="PF16124">
    <property type="entry name" value="RecQ_Zn_bind"/>
    <property type="match status" value="1"/>
</dbReference>
<sequence>MDSVTIKGFKFRRNSSLPTTGLLTNSLPICSLPNSSPSASSLPNKILPTINLPTSNILSNSLPIKGNENKWLQKINSYDSGIVKKQVARVSPLVAPNNLANSLEKVIYNKDESAEEMPATVIDLTDDIGSSQVTNVSSANDNQNIIKENFGHSIDTHKNFLDNLSLSRSHQILANDVSKSSFIDRVNDKLCDKSAKNKWRYNIVVNEINKPVNHLFPSPNQVVNRYQDDDINISLSNNEIKKNEMFSNLKTSFKKLSKLDRDDLKLSGDTSDSGSTTSVKYSVNSEISKRKNKSKFMRRTSCLQSDDSDFEMSLNENSKNIKNFSPRKNSTSSLLTLSLTKNISENGSPKITPNPKKKIPLISKTPCSPHADKRLKTAVDVEMPINPWAQYDDSDFSHNDDISEEDVCREEKELILYDMESQENFLDEKKDSFGSYLDDNTEDIRSVSPCLISQEMNSSDSLIKKLPHKSINSSFSKNLSGQFESFLPEGISILKSAKVKETELETQEALLNSALSVCHVLEEISEQHLRMLPDQYFQKLNAALKTWKFVGSRQNKHIIKDKSQIFKGKNESSSITSKVNNVTESISATKTNLSSKKNIMPDVVLMKSINKTDVNINKADVSFAFEKTASRANDNHPLKSQVTKVLKASFGLHAFRQNQLDAILSALDKKDCFVLMPTGGGKSLCYQLTALLTPGLTVVVSPLRSLIIDQVQKLKSLKISAAYLSSDVTKDEEQQVYIDLASREPSIKLLYVTPEKLSISYKLTSCFKGLYDRKLLDRFVIDEAHCISQWGHDFRPDYKKLNILRSSYKNVPVMALTATATPRVQKDILNQLCMNNPKIFIQSFNRVNLQYFVVPKSKNTLNDMVTKIKTEFENKSGIIYCFARRDCDYVANYLISSGITAAAYHAGLNDNERSNVHESWLKNKFKVVCATIAFGMGIDKADVRFVFHYTIPKSVEGYFQESGRAGRDGLKSVCILYYQYSDMHRIRRLIESDSDANKETLKVHIDNLYRVVQYCENKIDCRRAQQIQYFGERDFDSSQCKQNTSTTCDNCSNNTQVQKEDVSEDAKIIVQGVNKIAHNGNFNYRKPLREPANQLTLIQYIDIFLGKANIKSKAYENCLLYNKGERYQRNDAERLFRSLVLNRILSEELVIGIHKQVISYTKLGPRAMEVINGKFKVFLDVHQKKKTVVSEAKKRKSMDVTESFELFQLKEKCIEELIELRIQIANHNNLSNPETICGTNVLHGLAENLPSTIVEMMACIGVTEHWFQMWGDDFLDVTKKYSEKANLISKSKNNVPKELVSPYFQPNDAGDTGDDGLYYDDQLPPAKTFKKGRFRKGARNKSKTAGQKTKKGNYKTFKKKSSNNGWPPAWNADSSTSAVNKPTTFSKKLGLMAPPQLKKARYN</sequence>
<evidence type="ECO:0000256" key="11">
    <source>
        <dbReference type="ARBA" id="ARBA00034617"/>
    </source>
</evidence>
<dbReference type="SMART" id="SM00490">
    <property type="entry name" value="HELICc"/>
    <property type="match status" value="1"/>
</dbReference>
<name>A0ABM4DAV0_HYDVU</name>
<dbReference type="SUPFAM" id="SSF52540">
    <property type="entry name" value="P-loop containing nucleoside triphosphate hydrolases"/>
    <property type="match status" value="1"/>
</dbReference>
<organism evidence="18 20">
    <name type="scientific">Hydra vulgaris</name>
    <name type="common">Hydra</name>
    <name type="synonym">Hydra attenuata</name>
    <dbReference type="NCBI Taxonomy" id="6087"/>
    <lineage>
        <taxon>Eukaryota</taxon>
        <taxon>Metazoa</taxon>
        <taxon>Cnidaria</taxon>
        <taxon>Hydrozoa</taxon>
        <taxon>Hydroidolina</taxon>
        <taxon>Anthoathecata</taxon>
        <taxon>Aplanulata</taxon>
        <taxon>Hydridae</taxon>
        <taxon>Hydra</taxon>
    </lineage>
</organism>
<dbReference type="Pfam" id="PF09382">
    <property type="entry name" value="RQC"/>
    <property type="match status" value="1"/>
</dbReference>
<dbReference type="Gene3D" id="3.40.50.300">
    <property type="entry name" value="P-loop containing nucleotide triphosphate hydrolases"/>
    <property type="match status" value="2"/>
</dbReference>
<dbReference type="PANTHER" id="PTHR13710:SF153">
    <property type="entry name" value="RECQ-LIKE DNA HELICASE BLM"/>
    <property type="match status" value="1"/>
</dbReference>
<dbReference type="SMART" id="SM00487">
    <property type="entry name" value="DEXDc"/>
    <property type="match status" value="1"/>
</dbReference>
<dbReference type="InterPro" id="IPR010997">
    <property type="entry name" value="HRDC-like_sf"/>
</dbReference>
<comment type="similarity">
    <text evidence="3">Belongs to the helicase family. RecQ subfamily.</text>
</comment>
<dbReference type="InterPro" id="IPR027417">
    <property type="entry name" value="P-loop_NTPase"/>
</dbReference>
<dbReference type="RefSeq" id="XP_065671487.1">
    <property type="nucleotide sequence ID" value="XM_065815415.1"/>
</dbReference>
<feature type="region of interest" description="Disordered" evidence="14">
    <location>
        <begin position="1357"/>
        <end position="1403"/>
    </location>
</feature>
<feature type="domain" description="Helicase C-terminal" evidence="17">
    <location>
        <begin position="860"/>
        <end position="1009"/>
    </location>
</feature>
<dbReference type="EC" id="5.6.2.4" evidence="12"/>
<dbReference type="PROSITE" id="PS50967">
    <property type="entry name" value="HRDC"/>
    <property type="match status" value="1"/>
</dbReference>
<dbReference type="InterPro" id="IPR036390">
    <property type="entry name" value="WH_DNA-bd_sf"/>
</dbReference>
<evidence type="ECO:0000256" key="6">
    <source>
        <dbReference type="ARBA" id="ARBA00022806"/>
    </source>
</evidence>
<reference evidence="19 20" key="1">
    <citation type="submission" date="2025-05" db="UniProtKB">
        <authorList>
            <consortium name="RefSeq"/>
        </authorList>
    </citation>
    <scope>IDENTIFICATION</scope>
</reference>
<accession>A0ABM4DAV0</accession>
<dbReference type="GeneID" id="100205617"/>
<comment type="cofactor">
    <cofactor evidence="1">
        <name>Zn(2+)</name>
        <dbReference type="ChEBI" id="CHEBI:29105"/>
    </cofactor>
</comment>
<dbReference type="Pfam" id="PF00270">
    <property type="entry name" value="DEAD"/>
    <property type="match status" value="1"/>
</dbReference>
<evidence type="ECO:0000256" key="14">
    <source>
        <dbReference type="SAM" id="MobiDB-lite"/>
    </source>
</evidence>
<keyword evidence="10" id="KW-0539">Nucleus</keyword>
<feature type="domain" description="Helicase ATP-binding" evidence="16">
    <location>
        <begin position="663"/>
        <end position="838"/>
    </location>
</feature>
<dbReference type="PANTHER" id="PTHR13710">
    <property type="entry name" value="DNA HELICASE RECQ FAMILY MEMBER"/>
    <property type="match status" value="1"/>
</dbReference>
<keyword evidence="18" id="KW-1185">Reference proteome</keyword>
<dbReference type="InterPro" id="IPR036388">
    <property type="entry name" value="WH-like_DNA-bd_sf"/>
</dbReference>
<evidence type="ECO:0000256" key="1">
    <source>
        <dbReference type="ARBA" id="ARBA00001947"/>
    </source>
</evidence>
<dbReference type="RefSeq" id="XP_065671486.1">
    <property type="nucleotide sequence ID" value="XM_065815414.1"/>
</dbReference>